<name>W7I9U5_9PEZI</name>
<feature type="region of interest" description="Disordered" evidence="1">
    <location>
        <begin position="618"/>
        <end position="637"/>
    </location>
</feature>
<evidence type="ECO:0000256" key="2">
    <source>
        <dbReference type="SAM" id="Phobius"/>
    </source>
</evidence>
<organism evidence="4 5">
    <name type="scientific">Drechslerella stenobrocha 248</name>
    <dbReference type="NCBI Taxonomy" id="1043628"/>
    <lineage>
        <taxon>Eukaryota</taxon>
        <taxon>Fungi</taxon>
        <taxon>Dikarya</taxon>
        <taxon>Ascomycota</taxon>
        <taxon>Pezizomycotina</taxon>
        <taxon>Orbiliomycetes</taxon>
        <taxon>Orbiliales</taxon>
        <taxon>Orbiliaceae</taxon>
        <taxon>Drechslerella</taxon>
    </lineage>
</organism>
<feature type="domain" description="FHA" evidence="3">
    <location>
        <begin position="69"/>
        <end position="129"/>
    </location>
</feature>
<feature type="compositionally biased region" description="Acidic residues" evidence="1">
    <location>
        <begin position="577"/>
        <end position="589"/>
    </location>
</feature>
<dbReference type="Gene3D" id="2.60.200.20">
    <property type="match status" value="1"/>
</dbReference>
<dbReference type="PANTHER" id="PTHR15715">
    <property type="entry name" value="CENTROSOMAL PROTEIN OF 170 KDA"/>
    <property type="match status" value="1"/>
</dbReference>
<dbReference type="PROSITE" id="PS50006">
    <property type="entry name" value="FHA_DOMAIN"/>
    <property type="match status" value="1"/>
</dbReference>
<dbReference type="PANTHER" id="PTHR15715:SF37">
    <property type="entry name" value="LD47843P"/>
    <property type="match status" value="1"/>
</dbReference>
<dbReference type="AlphaFoldDB" id="W7I9U5"/>
<feature type="compositionally biased region" description="Basic and acidic residues" evidence="1">
    <location>
        <begin position="618"/>
        <end position="633"/>
    </location>
</feature>
<feature type="region of interest" description="Disordered" evidence="1">
    <location>
        <begin position="555"/>
        <end position="589"/>
    </location>
</feature>
<feature type="compositionally biased region" description="Acidic residues" evidence="1">
    <location>
        <begin position="314"/>
        <end position="331"/>
    </location>
</feature>
<sequence>MASATERFLDPGFTFPSSDQPAGLELSGSRGLAYISHAGNCDLILTPVGDVVDSVGPRKITINKQYYLITVGRSSRNKTKNLLPDSSNAYFDSPVMSRLHAWLKCSDDGSVLICDARSMHGTYVNDKRLEPAQFYPLETGFTIRFGNSVTRGSETFHPKQFTLEIIQKERMSEVQHGYGITSDELVLPDSPYSSDDDDEEEDDDDEIMITDVKVINKPNLKLKHGPDESPLGGSVTIVGETVRDASCVILDGPSIICDTSHVDLTEEPPMQQTKPPIPRISISELVAQERKELSRRSPPPANSEAPARHTITLDSDDEDGDWEPTFEEDSSGSDQGCSTGSALTSPTSTESSERSKVSLSLPDVRTANSPVRDTALGRIPVDEVVTPEVKQAWTCGAWKSPILFNFAQSTATSMPTPDTMEQVCKAEALRDRAHEFLQSRIELQKLRSLCTPAQNTDSNAVYPTPQSNQGPNKVDSTIPFWVRAFGQGANVESGPNTAAENVVDHPVTVESPCEGRGISEEHSDDDMSDSPAETRSPSPERKMAGYFIMTDDEDDEEFDPETQLDDCFDFGCSSDSDSSEDQENSEADYDDYMEGSCIFEISSVEGELMDYEKGYEKESFEDHREGTESRCSEDEALPPAENEFQRSQTVKNAMSMENFFSPNDEVVDTSKTIISSQSIWCEKESIPTAFVDVALDATADETPGQALIGSAFVNNEASGVDPDMAPPANKKRKRPSSAGVESRVDTPTYLAVEDIPPSRKIAPLPRRHLVAPATGAISTPIANITPHATEELGELPDVDLELDGATETANLGPDKKKARIENAGTSWGSTLATAIAGALVGGVGVFAALVATAGDM</sequence>
<dbReference type="SMART" id="SM00240">
    <property type="entry name" value="FHA"/>
    <property type="match status" value="1"/>
</dbReference>
<dbReference type="HOGENOM" id="CLU_333705_0_0_1"/>
<feature type="transmembrane region" description="Helical" evidence="2">
    <location>
        <begin position="827"/>
        <end position="851"/>
    </location>
</feature>
<dbReference type="GO" id="GO:0005737">
    <property type="term" value="C:cytoplasm"/>
    <property type="evidence" value="ECO:0007669"/>
    <property type="project" value="TreeGrafter"/>
</dbReference>
<dbReference type="InterPro" id="IPR051176">
    <property type="entry name" value="Cent_Immune-Sig_Mod"/>
</dbReference>
<keyword evidence="2" id="KW-1133">Transmembrane helix</keyword>
<dbReference type="SUPFAM" id="SSF49879">
    <property type="entry name" value="SMAD/FHA domain"/>
    <property type="match status" value="1"/>
</dbReference>
<feature type="region of interest" description="Disordered" evidence="1">
    <location>
        <begin position="179"/>
        <end position="203"/>
    </location>
</feature>
<evidence type="ECO:0000256" key="1">
    <source>
        <dbReference type="SAM" id="MobiDB-lite"/>
    </source>
</evidence>
<gene>
    <name evidence="4" type="ORF">DRE_00172</name>
</gene>
<evidence type="ECO:0000313" key="5">
    <source>
        <dbReference type="Proteomes" id="UP000024837"/>
    </source>
</evidence>
<feature type="compositionally biased region" description="Acidic residues" evidence="1">
    <location>
        <begin position="194"/>
        <end position="203"/>
    </location>
</feature>
<feature type="region of interest" description="Disordered" evidence="1">
    <location>
        <begin position="288"/>
        <end position="367"/>
    </location>
</feature>
<feature type="compositionally biased region" description="Low complexity" evidence="1">
    <location>
        <begin position="341"/>
        <end position="350"/>
    </location>
</feature>
<dbReference type="OrthoDB" id="4096268at2759"/>
<reference evidence="4 5" key="1">
    <citation type="submission" date="2013-05" db="EMBL/GenBank/DDBJ databases">
        <title>Drechslerella stenobrocha genome reveals carnivorous origination and mechanical trapping mechanism of predatory fungi.</title>
        <authorList>
            <person name="Liu X."/>
            <person name="Zhang W."/>
            <person name="Liu K."/>
        </authorList>
    </citation>
    <scope>NUCLEOTIDE SEQUENCE [LARGE SCALE GENOMIC DNA]</scope>
    <source>
        <strain evidence="4 5">248</strain>
    </source>
</reference>
<dbReference type="EMBL" id="KI966371">
    <property type="protein sequence ID" value="EWC48867.1"/>
    <property type="molecule type" value="Genomic_DNA"/>
</dbReference>
<proteinExistence type="predicted"/>
<keyword evidence="2" id="KW-0472">Membrane</keyword>
<feature type="region of interest" description="Disordered" evidence="1">
    <location>
        <begin position="716"/>
        <end position="744"/>
    </location>
</feature>
<dbReference type="InterPro" id="IPR000253">
    <property type="entry name" value="FHA_dom"/>
</dbReference>
<evidence type="ECO:0000259" key="3">
    <source>
        <dbReference type="PROSITE" id="PS50006"/>
    </source>
</evidence>
<dbReference type="Pfam" id="PF00498">
    <property type="entry name" value="FHA"/>
    <property type="match status" value="1"/>
</dbReference>
<evidence type="ECO:0000313" key="4">
    <source>
        <dbReference type="EMBL" id="EWC48867.1"/>
    </source>
</evidence>
<feature type="compositionally biased region" description="Acidic residues" evidence="1">
    <location>
        <begin position="555"/>
        <end position="568"/>
    </location>
</feature>
<feature type="region of interest" description="Disordered" evidence="1">
    <location>
        <begin position="505"/>
        <end position="543"/>
    </location>
</feature>
<keyword evidence="2" id="KW-0812">Transmembrane</keyword>
<accession>W7I9U5</accession>
<dbReference type="InterPro" id="IPR008984">
    <property type="entry name" value="SMAD_FHA_dom_sf"/>
</dbReference>
<dbReference type="Proteomes" id="UP000024837">
    <property type="component" value="Unassembled WGS sequence"/>
</dbReference>
<keyword evidence="5" id="KW-1185">Reference proteome</keyword>
<protein>
    <recommendedName>
        <fullName evidence="3">FHA domain-containing protein</fullName>
    </recommendedName>
</protein>